<dbReference type="PROSITE" id="PS50110">
    <property type="entry name" value="RESPONSE_REGULATORY"/>
    <property type="match status" value="1"/>
</dbReference>
<dbReference type="Pfam" id="PF00072">
    <property type="entry name" value="Response_reg"/>
    <property type="match status" value="1"/>
</dbReference>
<evidence type="ECO:0000259" key="2">
    <source>
        <dbReference type="PROSITE" id="PS50110"/>
    </source>
</evidence>
<dbReference type="EMBL" id="WHPF01000003">
    <property type="protein sequence ID" value="NNV54703.1"/>
    <property type="molecule type" value="Genomic_DNA"/>
</dbReference>
<evidence type="ECO:0000313" key="4">
    <source>
        <dbReference type="Proteomes" id="UP000598971"/>
    </source>
</evidence>
<dbReference type="PANTHER" id="PTHR44520:SF2">
    <property type="entry name" value="RESPONSE REGULATOR RCP1"/>
    <property type="match status" value="1"/>
</dbReference>
<name>A0A8J8FB11_9BACT</name>
<feature type="domain" description="Response regulatory" evidence="2">
    <location>
        <begin position="12"/>
        <end position="139"/>
    </location>
</feature>
<feature type="modified residue" description="4-aspartylphosphate" evidence="1">
    <location>
        <position position="69"/>
    </location>
</feature>
<dbReference type="GO" id="GO:0000160">
    <property type="term" value="P:phosphorelay signal transduction system"/>
    <property type="evidence" value="ECO:0007669"/>
    <property type="project" value="InterPro"/>
</dbReference>
<dbReference type="Gene3D" id="3.40.50.2300">
    <property type="match status" value="1"/>
</dbReference>
<dbReference type="Proteomes" id="UP000598971">
    <property type="component" value="Unassembled WGS sequence"/>
</dbReference>
<dbReference type="SMART" id="SM00448">
    <property type="entry name" value="REC"/>
    <property type="match status" value="1"/>
</dbReference>
<protein>
    <submittedName>
        <fullName evidence="3">Response regulator</fullName>
    </submittedName>
</protein>
<gene>
    <name evidence="3" type="ORF">GD597_04455</name>
</gene>
<dbReference type="InterPro" id="IPR052893">
    <property type="entry name" value="TCS_response_regulator"/>
</dbReference>
<dbReference type="InterPro" id="IPR001789">
    <property type="entry name" value="Sig_transdc_resp-reg_receiver"/>
</dbReference>
<dbReference type="AlphaFoldDB" id="A0A8J8FB11"/>
<organism evidence="3 4">
    <name type="scientific">Limnovirga soli</name>
    <dbReference type="NCBI Taxonomy" id="2656915"/>
    <lineage>
        <taxon>Bacteria</taxon>
        <taxon>Pseudomonadati</taxon>
        <taxon>Bacteroidota</taxon>
        <taxon>Chitinophagia</taxon>
        <taxon>Chitinophagales</taxon>
        <taxon>Chitinophagaceae</taxon>
        <taxon>Limnovirga</taxon>
    </lineage>
</organism>
<evidence type="ECO:0000256" key="1">
    <source>
        <dbReference type="PROSITE-ProRule" id="PRU00169"/>
    </source>
</evidence>
<comment type="caution">
    <text evidence="3">The sequence shown here is derived from an EMBL/GenBank/DDBJ whole genome shotgun (WGS) entry which is preliminary data.</text>
</comment>
<keyword evidence="1" id="KW-0597">Phosphoprotein</keyword>
<dbReference type="SUPFAM" id="SSF52172">
    <property type="entry name" value="CheY-like"/>
    <property type="match status" value="1"/>
</dbReference>
<proteinExistence type="predicted"/>
<sequence>MNNIHSGFVFNAVMVVDDTFTDRFIAEHYIKLCKMAPRIIMQDSGKNALEYLIENANNKALLPAIIFLDIRMPEMDGFEFLDRFVHLTENIHDHCHIYMLSSSLDPEDFKRVEEYSFVKGFISKPLNVEKINTVTTGVHV</sequence>
<dbReference type="RefSeq" id="WP_171606631.1">
    <property type="nucleotide sequence ID" value="NZ_WHPF01000003.1"/>
</dbReference>
<reference evidence="3" key="1">
    <citation type="submission" date="2019-10" db="EMBL/GenBank/DDBJ databases">
        <title>Draft genome sequence of Panacibacter sp. KCS-6.</title>
        <authorList>
            <person name="Yim K.J."/>
        </authorList>
    </citation>
    <scope>NUCLEOTIDE SEQUENCE</scope>
    <source>
        <strain evidence="3">KCS-6</strain>
    </source>
</reference>
<dbReference type="PANTHER" id="PTHR44520">
    <property type="entry name" value="RESPONSE REGULATOR RCP1-RELATED"/>
    <property type="match status" value="1"/>
</dbReference>
<evidence type="ECO:0000313" key="3">
    <source>
        <dbReference type="EMBL" id="NNV54703.1"/>
    </source>
</evidence>
<accession>A0A8J8FB11</accession>
<keyword evidence="4" id="KW-1185">Reference proteome</keyword>
<dbReference type="InterPro" id="IPR011006">
    <property type="entry name" value="CheY-like_superfamily"/>
</dbReference>